<protein>
    <submittedName>
        <fullName evidence="1">Uncharacterized protein</fullName>
    </submittedName>
</protein>
<organism evidence="1 2">
    <name type="scientific">Alkalilimnicola ehrlichii</name>
    <dbReference type="NCBI Taxonomy" id="351052"/>
    <lineage>
        <taxon>Bacteria</taxon>
        <taxon>Pseudomonadati</taxon>
        <taxon>Pseudomonadota</taxon>
        <taxon>Gammaproteobacteria</taxon>
        <taxon>Chromatiales</taxon>
        <taxon>Ectothiorhodospiraceae</taxon>
        <taxon>Alkalilimnicola</taxon>
    </lineage>
</organism>
<gene>
    <name evidence="1" type="ORF">CAL65_13875</name>
</gene>
<proteinExistence type="predicted"/>
<evidence type="ECO:0000313" key="2">
    <source>
        <dbReference type="Proteomes" id="UP000256763"/>
    </source>
</evidence>
<sequence length="62" mass="6461">MSWAKVLRAAAGNATPWIASGKGGNLAESLRASVSESELVDEGERFGAPGAFATLGREQREV</sequence>
<reference evidence="2" key="1">
    <citation type="submission" date="2017-05" db="EMBL/GenBank/DDBJ databases">
        <authorList>
            <person name="Sharma S."/>
            <person name="Sidhu C."/>
            <person name="Pinnaka A.K."/>
        </authorList>
    </citation>
    <scope>NUCLEOTIDE SEQUENCE [LARGE SCALE GENOMIC DNA]</scope>
    <source>
        <strain evidence="2">AK93</strain>
    </source>
</reference>
<dbReference type="EMBL" id="NFZW01000013">
    <property type="protein sequence ID" value="RFA35186.1"/>
    <property type="molecule type" value="Genomic_DNA"/>
</dbReference>
<accession>A0A3E0WT88</accession>
<dbReference type="Proteomes" id="UP000256763">
    <property type="component" value="Unassembled WGS sequence"/>
</dbReference>
<keyword evidence="2" id="KW-1185">Reference proteome</keyword>
<name>A0A3E0WT88_9GAMM</name>
<evidence type="ECO:0000313" key="1">
    <source>
        <dbReference type="EMBL" id="RFA35186.1"/>
    </source>
</evidence>
<comment type="caution">
    <text evidence="1">The sequence shown here is derived from an EMBL/GenBank/DDBJ whole genome shotgun (WGS) entry which is preliminary data.</text>
</comment>
<dbReference type="AlphaFoldDB" id="A0A3E0WT88"/>